<dbReference type="Proteomes" id="UP000005309">
    <property type="component" value="Unassembled WGS sequence"/>
</dbReference>
<dbReference type="RefSeq" id="WP_006690825.1">
    <property type="nucleotide sequence ID" value="NZ_GG694007.1"/>
</dbReference>
<dbReference type="AlphaFoldDB" id="C4V1V9"/>
<dbReference type="SUPFAM" id="SSF52540">
    <property type="entry name" value="P-loop containing nucleoside triphosphate hydrolases"/>
    <property type="match status" value="1"/>
</dbReference>
<feature type="domain" description="Sigma-54 factor interaction" evidence="5">
    <location>
        <begin position="186"/>
        <end position="388"/>
    </location>
</feature>
<evidence type="ECO:0000256" key="3">
    <source>
        <dbReference type="PROSITE-ProRule" id="PRU01122"/>
    </source>
</evidence>
<dbReference type="PROSITE" id="PS50045">
    <property type="entry name" value="SIGMA54_INTERACT_4"/>
    <property type="match status" value="1"/>
</dbReference>
<dbReference type="eggNOG" id="COG1067">
    <property type="taxonomic scope" value="Bacteria"/>
</dbReference>
<dbReference type="InterPro" id="IPR020568">
    <property type="entry name" value="Ribosomal_Su5_D2-typ_SF"/>
</dbReference>
<dbReference type="GO" id="GO:0004176">
    <property type="term" value="F:ATP-dependent peptidase activity"/>
    <property type="evidence" value="ECO:0007669"/>
    <property type="project" value="UniProtKB-UniRule"/>
</dbReference>
<dbReference type="InterPro" id="IPR002078">
    <property type="entry name" value="Sigma_54_int"/>
</dbReference>
<feature type="region of interest" description="Disordered" evidence="4">
    <location>
        <begin position="1"/>
        <end position="20"/>
    </location>
</feature>
<dbReference type="GO" id="GO:0005524">
    <property type="term" value="F:ATP binding"/>
    <property type="evidence" value="ECO:0007669"/>
    <property type="project" value="InterPro"/>
</dbReference>
<accession>C4V1V9</accession>
<evidence type="ECO:0000313" key="8">
    <source>
        <dbReference type="Proteomes" id="UP000005309"/>
    </source>
</evidence>
<evidence type="ECO:0000259" key="5">
    <source>
        <dbReference type="PROSITE" id="PS50045"/>
    </source>
</evidence>
<comment type="caution">
    <text evidence="7">The sequence shown here is derived from an EMBL/GenBank/DDBJ whole genome shotgun (WGS) entry which is preliminary data.</text>
</comment>
<name>C4V1V9_9FIRM</name>
<gene>
    <name evidence="7" type="primary">lonC</name>
    <name evidence="7" type="ORF">HMPREF0908_0562</name>
</gene>
<dbReference type="GO" id="GO:0016887">
    <property type="term" value="F:ATP hydrolysis activity"/>
    <property type="evidence" value="ECO:0007669"/>
    <property type="project" value="InterPro"/>
</dbReference>
<dbReference type="InterPro" id="IPR008269">
    <property type="entry name" value="Lon_proteolytic"/>
</dbReference>
<dbReference type="GO" id="GO:0006355">
    <property type="term" value="P:regulation of DNA-templated transcription"/>
    <property type="evidence" value="ECO:0007669"/>
    <property type="project" value="InterPro"/>
</dbReference>
<dbReference type="Pfam" id="PF00004">
    <property type="entry name" value="AAA"/>
    <property type="match status" value="1"/>
</dbReference>
<protein>
    <recommendedName>
        <fullName evidence="3">endopeptidase La</fullName>
        <ecNumber evidence="3">3.4.21.53</ecNumber>
    </recommendedName>
</protein>
<feature type="active site" evidence="3">
    <location>
        <position position="616"/>
    </location>
</feature>
<sequence>MSFFKDLFGGQDAGKERPTLSKEAQIDAEIAAIFRMLADTMGTERLVIQAGKMNAMALMRSENRRERVLALMRILEEDPLLSPPPSEAELPEVLTRMTEQVAGILARRDLEDRIERKVNEKLEKDHEEYVDDIRRQVISEESPGAESPHDKKKREALEALEKVHLTQSVMELLRPKKFDEIVGQERAVRSLMAKLSSPYPQHLLLYGPPGVGKTTAARLVLEAAKKRAVSPFGADAPFVETDGTTLRWDPRDMTNPLLGSVHDPIYQGAQKSLADSGVPEPKPGLVTDAHGGILFIDEIGEMDEMLQNKLLKVLEDKRAYFESAYYDPDDKRVPPYIRKLFEEGAPADFVLIGATTREPDHINPALRSRCAEIYFEPLTPVHIRTIVENAAKRLNVELAPGAAELISTYTIEGRKAINILADAYSLALNRLDDTEIEHIVSRETITPSDTGAADMLKKSSADVSRETSAEEEEALLGMDDLPLNKLTETTKAKDSVSRETKSPRLLVTKEDIYEVVQVSRLYPFGKKKASDTPAVGRVFGLGVAGFLGSIIEIEAVAFPAAEKGKGTVRFNETAGSMAKDSVFNAASVMRRLTGRDLHDYDLHVNVIGGGNIDGPSAGTAILTAIVSAVTGAAVQQNVAVTGEISLQGEIRPVGGVFEKAYGARQAGISTLIIPWENKKDIPEDHLGLTIHRLKTAEEAFAVLFADEKWKQNS</sequence>
<evidence type="ECO:0000256" key="4">
    <source>
        <dbReference type="SAM" id="MobiDB-lite"/>
    </source>
</evidence>
<dbReference type="Gene3D" id="3.40.50.300">
    <property type="entry name" value="P-loop containing nucleotide triphosphate hydrolases"/>
    <property type="match status" value="2"/>
</dbReference>
<dbReference type="HOGENOM" id="CLU_020014_0_0_9"/>
<dbReference type="EMBL" id="ACLA01000006">
    <property type="protein sequence ID" value="EEQ49246.1"/>
    <property type="molecule type" value="Genomic_DNA"/>
</dbReference>
<evidence type="ECO:0000256" key="1">
    <source>
        <dbReference type="ARBA" id="ARBA00022670"/>
    </source>
</evidence>
<proteinExistence type="inferred from homology"/>
<dbReference type="PROSITE" id="PS51786">
    <property type="entry name" value="LON_PROTEOLYTIC"/>
    <property type="match status" value="1"/>
</dbReference>
<evidence type="ECO:0000313" key="7">
    <source>
        <dbReference type="EMBL" id="EEQ49246.1"/>
    </source>
</evidence>
<keyword evidence="2 3" id="KW-0720">Serine protease</keyword>
<dbReference type="Pfam" id="PF05362">
    <property type="entry name" value="Lon_C"/>
    <property type="match status" value="1"/>
</dbReference>
<comment type="catalytic activity">
    <reaction evidence="3">
        <text>Hydrolysis of proteins in presence of ATP.</text>
        <dbReference type="EC" id="3.4.21.53"/>
    </reaction>
</comment>
<dbReference type="OrthoDB" id="2318150at2"/>
<evidence type="ECO:0000259" key="6">
    <source>
        <dbReference type="PROSITE" id="PS51786"/>
    </source>
</evidence>
<dbReference type="SMART" id="SM00382">
    <property type="entry name" value="AAA"/>
    <property type="match status" value="1"/>
</dbReference>
<dbReference type="InterPro" id="IPR025943">
    <property type="entry name" value="Sigma_54_int_dom_ATP-bd_2"/>
</dbReference>
<dbReference type="PRINTS" id="PR00830">
    <property type="entry name" value="ENDOLAPTASE"/>
</dbReference>
<dbReference type="InterPro" id="IPR014721">
    <property type="entry name" value="Ribsml_uS5_D2-typ_fold_subgr"/>
</dbReference>
<dbReference type="GO" id="GO:0006508">
    <property type="term" value="P:proteolysis"/>
    <property type="evidence" value="ECO:0007669"/>
    <property type="project" value="UniProtKB-KW"/>
</dbReference>
<dbReference type="Gene3D" id="3.30.230.10">
    <property type="match status" value="1"/>
</dbReference>
<dbReference type="CDD" id="cd00009">
    <property type="entry name" value="AAA"/>
    <property type="match status" value="1"/>
</dbReference>
<evidence type="ECO:0000256" key="2">
    <source>
        <dbReference type="ARBA" id="ARBA00022825"/>
    </source>
</evidence>
<keyword evidence="3 7" id="KW-0378">Hydrolase</keyword>
<dbReference type="InterPro" id="IPR003593">
    <property type="entry name" value="AAA+_ATPase"/>
</dbReference>
<dbReference type="InterPro" id="IPR003959">
    <property type="entry name" value="ATPase_AAA_core"/>
</dbReference>
<reference evidence="7 8" key="1">
    <citation type="submission" date="2009-04" db="EMBL/GenBank/DDBJ databases">
        <authorList>
            <person name="Qin X."/>
            <person name="Bachman B."/>
            <person name="Battles P."/>
            <person name="Bell A."/>
            <person name="Bess C."/>
            <person name="Bickham C."/>
            <person name="Chaboub L."/>
            <person name="Chen D."/>
            <person name="Coyle M."/>
            <person name="Deiros D.R."/>
            <person name="Dinh H."/>
            <person name="Forbes L."/>
            <person name="Fowler G."/>
            <person name="Francisco L."/>
            <person name="Fu Q."/>
            <person name="Gubbala S."/>
            <person name="Hale W."/>
            <person name="Han Y."/>
            <person name="Hemphill L."/>
            <person name="Highlander S.K."/>
            <person name="Hirani K."/>
            <person name="Hogues M."/>
            <person name="Jackson L."/>
            <person name="Jakkamsetti A."/>
            <person name="Javaid M."/>
            <person name="Jiang H."/>
            <person name="Korchina V."/>
            <person name="Kovar C."/>
            <person name="Lara F."/>
            <person name="Lee S."/>
            <person name="Mata R."/>
            <person name="Mathew T."/>
            <person name="Moen C."/>
            <person name="Morales K."/>
            <person name="Munidasa M."/>
            <person name="Nazareth L."/>
            <person name="Ngo R."/>
            <person name="Nguyen L."/>
            <person name="Okwuonu G."/>
            <person name="Ongeri F."/>
            <person name="Patil S."/>
            <person name="Petrosino J."/>
            <person name="Pham C."/>
            <person name="Pham P."/>
            <person name="Pu L.-L."/>
            <person name="Puazo M."/>
            <person name="Raj R."/>
            <person name="Reid J."/>
            <person name="Rouhana J."/>
            <person name="Saada N."/>
            <person name="Shang Y."/>
            <person name="Simmons D."/>
            <person name="Thornton R."/>
            <person name="Warren J."/>
            <person name="Weissenberger G."/>
            <person name="Zhang J."/>
            <person name="Zhang L."/>
            <person name="Zhou C."/>
            <person name="Zhu D."/>
            <person name="Muzny D."/>
            <person name="Worley K."/>
            <person name="Gibbs R."/>
        </authorList>
    </citation>
    <scope>NUCLEOTIDE SEQUENCE [LARGE SCALE GENOMIC DNA]</scope>
    <source>
        <strain evidence="7 8">ATCC 43531</strain>
    </source>
</reference>
<dbReference type="InterPro" id="IPR027065">
    <property type="entry name" value="Lon_Prtase"/>
</dbReference>
<dbReference type="PROSITE" id="PS00676">
    <property type="entry name" value="SIGMA54_INTERACT_2"/>
    <property type="match status" value="1"/>
</dbReference>
<dbReference type="PANTHER" id="PTHR10046">
    <property type="entry name" value="ATP DEPENDENT LON PROTEASE FAMILY MEMBER"/>
    <property type="match status" value="1"/>
</dbReference>
<dbReference type="EC" id="3.4.21.53" evidence="3"/>
<dbReference type="GO" id="GO:0030163">
    <property type="term" value="P:protein catabolic process"/>
    <property type="evidence" value="ECO:0007669"/>
    <property type="project" value="InterPro"/>
</dbReference>
<keyword evidence="8" id="KW-1185">Reference proteome</keyword>
<dbReference type="SUPFAM" id="SSF54211">
    <property type="entry name" value="Ribosomal protein S5 domain 2-like"/>
    <property type="match status" value="1"/>
</dbReference>
<dbReference type="STRING" id="638302.HMPREF0908_0562"/>
<dbReference type="GO" id="GO:0004252">
    <property type="term" value="F:serine-type endopeptidase activity"/>
    <property type="evidence" value="ECO:0007669"/>
    <property type="project" value="UniProtKB-UniRule"/>
</dbReference>
<feature type="domain" description="Lon proteolytic" evidence="6">
    <location>
        <begin position="532"/>
        <end position="706"/>
    </location>
</feature>
<comment type="similarity">
    <text evidence="3">Belongs to the peptidase S16 family.</text>
</comment>
<dbReference type="InterPro" id="IPR027417">
    <property type="entry name" value="P-loop_NTPase"/>
</dbReference>
<organism evidence="7 8">
    <name type="scientific">Selenomonas flueggei ATCC 43531</name>
    <dbReference type="NCBI Taxonomy" id="638302"/>
    <lineage>
        <taxon>Bacteria</taxon>
        <taxon>Bacillati</taxon>
        <taxon>Bacillota</taxon>
        <taxon>Negativicutes</taxon>
        <taxon>Selenomonadales</taxon>
        <taxon>Selenomonadaceae</taxon>
        <taxon>Selenomonas</taxon>
    </lineage>
</organism>
<feature type="active site" evidence="3">
    <location>
        <position position="659"/>
    </location>
</feature>
<keyword evidence="1 3" id="KW-0645">Protease</keyword>